<keyword evidence="2" id="KW-0645">Protease</keyword>
<name>A0A8S5R7C5_9VIRU</name>
<organism evidence="2">
    <name type="scientific">virus sp. ctWpE22</name>
    <dbReference type="NCBI Taxonomy" id="2826805"/>
    <lineage>
        <taxon>Viruses</taxon>
    </lineage>
</organism>
<feature type="region of interest" description="Disordered" evidence="1">
    <location>
        <begin position="300"/>
        <end position="325"/>
    </location>
</feature>
<evidence type="ECO:0000313" key="2">
    <source>
        <dbReference type="EMBL" id="DAE27287.1"/>
    </source>
</evidence>
<sequence>MKEGFVVKTAQNSPSPEQMQKISRYSRRELSPGEVYTFSVILCDNEIDRDGERFTIPALKRLAVLFLGRTGIFDHDPKGENQTARIFDAHVVTEPERRTTAGESYTCLKAEAYMVRSPKTEELILEIDAGIKKEVSVGCSVAKAVCSVCGADRRKEGCSHHIGEVYNGVPCHVLLDDPTDAYEWSFVAVPAQRAAGVVKGHGMGGSVRSGEELLKCFASSGQELMISEPEQKELCRTVEELRRKAYLGDVYTQELRQEIIRLSCMTDQPAQMAVTKQIVERMKDTESLKALRDAYRERWNSTAPEPPQLSAQVQTTPDDKQDYMI</sequence>
<protein>
    <submittedName>
        <fullName evidence="2">Prohead serine protease</fullName>
    </submittedName>
</protein>
<accession>A0A8S5R7C5</accession>
<dbReference type="GO" id="GO:0008233">
    <property type="term" value="F:peptidase activity"/>
    <property type="evidence" value="ECO:0007669"/>
    <property type="project" value="UniProtKB-KW"/>
</dbReference>
<dbReference type="GO" id="GO:0006508">
    <property type="term" value="P:proteolysis"/>
    <property type="evidence" value="ECO:0007669"/>
    <property type="project" value="UniProtKB-KW"/>
</dbReference>
<proteinExistence type="predicted"/>
<dbReference type="EMBL" id="BK015834">
    <property type="protein sequence ID" value="DAE27287.1"/>
    <property type="molecule type" value="Genomic_DNA"/>
</dbReference>
<evidence type="ECO:0000256" key="1">
    <source>
        <dbReference type="SAM" id="MobiDB-lite"/>
    </source>
</evidence>
<reference evidence="2" key="1">
    <citation type="journal article" date="2021" name="Proc. Natl. Acad. Sci. U.S.A.">
        <title>A Catalog of Tens of Thousands of Viruses from Human Metagenomes Reveals Hidden Associations with Chronic Diseases.</title>
        <authorList>
            <person name="Tisza M.J."/>
            <person name="Buck C.B."/>
        </authorList>
    </citation>
    <scope>NUCLEOTIDE SEQUENCE</scope>
    <source>
        <strain evidence="2">CtWpE22</strain>
    </source>
</reference>
<keyword evidence="2" id="KW-0378">Hydrolase</keyword>